<feature type="domain" description="Alpha-L-rhamnosidase concanavalin-like" evidence="5">
    <location>
        <begin position="518"/>
        <end position="611"/>
    </location>
</feature>
<dbReference type="Gene3D" id="2.60.120.260">
    <property type="entry name" value="Galactose-binding domain-like"/>
    <property type="match status" value="2"/>
</dbReference>
<evidence type="ECO:0000256" key="4">
    <source>
        <dbReference type="SAM" id="SignalP"/>
    </source>
</evidence>
<dbReference type="PANTHER" id="PTHR33307">
    <property type="entry name" value="ALPHA-RHAMNOSIDASE (EUROFUNG)"/>
    <property type="match status" value="1"/>
</dbReference>
<dbReference type="RefSeq" id="WP_132167729.1">
    <property type="nucleotide sequence ID" value="NZ_SMKX01000033.1"/>
</dbReference>
<feature type="chain" id="PRO_5020741915" description="alpha-L-rhamnosidase" evidence="4">
    <location>
        <begin position="26"/>
        <end position="1055"/>
    </location>
</feature>
<dbReference type="InterPro" id="IPR008928">
    <property type="entry name" value="6-hairpin_glycosidase_sf"/>
</dbReference>
<dbReference type="AlphaFoldDB" id="A0A4R4ZLC5"/>
<evidence type="ECO:0000256" key="1">
    <source>
        <dbReference type="ARBA" id="ARBA00001445"/>
    </source>
</evidence>
<feature type="domain" description="Alpha-L-rhamnosidase six-hairpin glycosidase" evidence="7">
    <location>
        <begin position="618"/>
        <end position="951"/>
    </location>
</feature>
<comment type="catalytic activity">
    <reaction evidence="1">
        <text>Hydrolysis of terminal non-reducing alpha-L-rhamnose residues in alpha-L-rhamnosides.</text>
        <dbReference type="EC" id="3.2.1.40"/>
    </reaction>
</comment>
<evidence type="ECO:0000313" key="9">
    <source>
        <dbReference type="EMBL" id="TDD59611.1"/>
    </source>
</evidence>
<evidence type="ECO:0000259" key="7">
    <source>
        <dbReference type="Pfam" id="PF17389"/>
    </source>
</evidence>
<evidence type="ECO:0000259" key="6">
    <source>
        <dbReference type="Pfam" id="PF08531"/>
    </source>
</evidence>
<protein>
    <recommendedName>
        <fullName evidence="2">alpha-L-rhamnosidase</fullName>
        <ecNumber evidence="2">3.2.1.40</ecNumber>
    </recommendedName>
</protein>
<dbReference type="InterPro" id="IPR035396">
    <property type="entry name" value="Bac_rhamnosid6H"/>
</dbReference>
<keyword evidence="3" id="KW-0378">Hydrolase</keyword>
<dbReference type="InterPro" id="IPR016007">
    <property type="entry name" value="Alpha_rhamnosid"/>
</dbReference>
<dbReference type="Pfam" id="PF17390">
    <property type="entry name" value="Bac_rhamnosid_C"/>
    <property type="match status" value="1"/>
</dbReference>
<gene>
    <name evidence="9" type="ORF">E1263_14060</name>
</gene>
<dbReference type="EC" id="3.2.1.40" evidence="2"/>
<dbReference type="Pfam" id="PF08531">
    <property type="entry name" value="Bac_rhamnosid_N"/>
    <property type="match status" value="1"/>
</dbReference>
<dbReference type="Gene3D" id="2.60.420.10">
    <property type="entry name" value="Maltose phosphorylase, domain 3"/>
    <property type="match status" value="1"/>
</dbReference>
<keyword evidence="10" id="KW-1185">Reference proteome</keyword>
<dbReference type="OrthoDB" id="9761045at2"/>
<name>A0A4R4ZLC5_9ACTN</name>
<organism evidence="9 10">
    <name type="scientific">Kribbella antibiotica</name>
    <dbReference type="NCBI Taxonomy" id="190195"/>
    <lineage>
        <taxon>Bacteria</taxon>
        <taxon>Bacillati</taxon>
        <taxon>Actinomycetota</taxon>
        <taxon>Actinomycetes</taxon>
        <taxon>Propionibacteriales</taxon>
        <taxon>Kribbellaceae</taxon>
        <taxon>Kribbella</taxon>
    </lineage>
</organism>
<dbReference type="PANTHER" id="PTHR33307:SF6">
    <property type="entry name" value="ALPHA-RHAMNOSIDASE (EUROFUNG)-RELATED"/>
    <property type="match status" value="1"/>
</dbReference>
<evidence type="ECO:0000313" key="10">
    <source>
        <dbReference type="Proteomes" id="UP000295124"/>
    </source>
</evidence>
<dbReference type="GO" id="GO:0030596">
    <property type="term" value="F:alpha-L-rhamnosidase activity"/>
    <property type="evidence" value="ECO:0007669"/>
    <property type="project" value="UniProtKB-EC"/>
</dbReference>
<dbReference type="EMBL" id="SMKX01000033">
    <property type="protein sequence ID" value="TDD59611.1"/>
    <property type="molecule type" value="Genomic_DNA"/>
</dbReference>
<proteinExistence type="predicted"/>
<evidence type="ECO:0000259" key="5">
    <source>
        <dbReference type="Pfam" id="PF05592"/>
    </source>
</evidence>
<dbReference type="Gene3D" id="1.50.10.10">
    <property type="match status" value="1"/>
</dbReference>
<dbReference type="Pfam" id="PF25788">
    <property type="entry name" value="Ig_Rha78A_N"/>
    <property type="match status" value="1"/>
</dbReference>
<dbReference type="Pfam" id="PF05592">
    <property type="entry name" value="Bac_rhamnosid"/>
    <property type="match status" value="1"/>
</dbReference>
<dbReference type="Gene3D" id="2.60.40.10">
    <property type="entry name" value="Immunoglobulins"/>
    <property type="match status" value="1"/>
</dbReference>
<keyword evidence="4" id="KW-0732">Signal</keyword>
<feature type="domain" description="Bacterial alpha-L-rhamnosidase N-terminal" evidence="6">
    <location>
        <begin position="341"/>
        <end position="507"/>
    </location>
</feature>
<dbReference type="InterPro" id="IPR008902">
    <property type="entry name" value="Rhamnosid_concanavalin"/>
</dbReference>
<accession>A0A4R4ZLC5</accession>
<dbReference type="GO" id="GO:0005975">
    <property type="term" value="P:carbohydrate metabolic process"/>
    <property type="evidence" value="ECO:0007669"/>
    <property type="project" value="InterPro"/>
</dbReference>
<reference evidence="9 10" key="1">
    <citation type="submission" date="2019-03" db="EMBL/GenBank/DDBJ databases">
        <title>Draft genome sequences of novel Actinobacteria.</title>
        <authorList>
            <person name="Sahin N."/>
            <person name="Ay H."/>
            <person name="Saygin H."/>
        </authorList>
    </citation>
    <scope>NUCLEOTIDE SEQUENCE [LARGE SCALE GENOMIC DNA]</scope>
    <source>
        <strain evidence="9 10">JCM 13523</strain>
    </source>
</reference>
<dbReference type="SUPFAM" id="SSF48208">
    <property type="entry name" value="Six-hairpin glycosidases"/>
    <property type="match status" value="1"/>
</dbReference>
<dbReference type="InterPro" id="IPR012341">
    <property type="entry name" value="6hp_glycosidase-like_sf"/>
</dbReference>
<dbReference type="Pfam" id="PF17389">
    <property type="entry name" value="Bac_rhamnosid6H"/>
    <property type="match status" value="1"/>
</dbReference>
<sequence>MRIARKLLIASLAAMMIVGSSTAGASPPGTVRATELRVDNTVNPLGIDNATPAFSWQLTGSGRQTAYRVVVGTARGRADVWDSGRIASDESIGIQYGGPALQSSTRYYWTVQVWDAHGQQRTADQTAWWETGLLNNAAWQGAQWITPDTGNAKVWSDFSLDLDFTIKSVAAGIIFRATDAANHYLWQINTATSPGKVMLRPHVRVNGSYRTLAEIDLAPVVTPANASAQHHLTTRAVGSVVTTAIDGIQVDERQQTEHTRGTIGFRTSSTGGVAERAAFDNLVIRDPDGQLLLSDDFATAPDAHFPASSVVDGQLEPSGDPVLMAREPEAPMLRKEFAVGKRISRARATVYGLGFYELRLNGSKVGDRVLTPASTPYERHNLYDTYDITDAVRRGANTVGIWLGNGYGARYNPYGFRWTGPKQAIALITVTYTDGTSQTVRTDNTWTWASGPIVANDIYAGETYDARAELPGWDQPGYDTAAWQPVRTTAAPSPVLASNTMPAIKVAQTLRPVKLTEPKPGVFIYDLGQNIAGWTRLRVSGLAGTAVRLRTAEELGADGLLDTRTNRSAAATDTYILKGSGVETYEPRFTYHGFRYVEVTGLRPDSLEGRAIHADLASTGSFQSSDELLNTIWRNNRWSILNNSMSLPTDTPVRDERTPPTMDVQAYRDAAIREFGMNRFYAKYLRDLPPGTALPSDAVKSQYPDMAGGQVSLAWRLYEQYGDRGTLAASYPLMKEFIDKNATDQPSLVWPGDQGFGDWCPPDHGPEANGGMGSPNAGDCFSEVSLVNTALWYQQTVDLAESAQALNKADDSTKYEQLAAAIKVAFNKQFLNADNTYSSGRQTTSVLPLALGLVPADRIAQVGAKLAETITTKNAGHLDTGIFGTRYLVDALAAINRLDLAMQILGQRSYPSFGFQIDHGATTSWEQWLYDAGMITHDHAMFAGINTSLYTVLAGIQLTSPAYKTVTIAPQIPPGLTYVTASIDTVRGRISSSWRKTSKLTLTISTPLNSTPTVVVPLPSPTAPVTAPAKAVLVSRTTTTATYRAAPGSSTFVIG</sequence>
<dbReference type="Proteomes" id="UP000295124">
    <property type="component" value="Unassembled WGS sequence"/>
</dbReference>
<dbReference type="InterPro" id="IPR013783">
    <property type="entry name" value="Ig-like_fold"/>
</dbReference>
<comment type="caution">
    <text evidence="9">The sequence shown here is derived from an EMBL/GenBank/DDBJ whole genome shotgun (WGS) entry which is preliminary data.</text>
</comment>
<evidence type="ECO:0000256" key="2">
    <source>
        <dbReference type="ARBA" id="ARBA00012652"/>
    </source>
</evidence>
<dbReference type="PIRSF" id="PIRSF010631">
    <property type="entry name" value="A-rhamnsds"/>
    <property type="match status" value="1"/>
</dbReference>
<evidence type="ECO:0000256" key="3">
    <source>
        <dbReference type="ARBA" id="ARBA00022801"/>
    </source>
</evidence>
<evidence type="ECO:0000259" key="8">
    <source>
        <dbReference type="Pfam" id="PF17390"/>
    </source>
</evidence>
<feature type="signal peptide" evidence="4">
    <location>
        <begin position="1"/>
        <end position="25"/>
    </location>
</feature>
<dbReference type="InterPro" id="IPR035398">
    <property type="entry name" value="Bac_rhamnosid_C"/>
</dbReference>
<feature type="domain" description="Alpha-L-rhamnosidase C-terminal" evidence="8">
    <location>
        <begin position="955"/>
        <end position="1019"/>
    </location>
</feature>
<dbReference type="InterPro" id="IPR013737">
    <property type="entry name" value="Bac_rhamnosid_N"/>
</dbReference>